<evidence type="ECO:0000313" key="3">
    <source>
        <dbReference type="Proteomes" id="UP001501671"/>
    </source>
</evidence>
<evidence type="ECO:0000313" key="2">
    <source>
        <dbReference type="EMBL" id="GAA4343951.1"/>
    </source>
</evidence>
<keyword evidence="3" id="KW-1185">Reference proteome</keyword>
<dbReference type="InterPro" id="IPR006680">
    <property type="entry name" value="Amidohydro-rel"/>
</dbReference>
<dbReference type="InterPro" id="IPR032466">
    <property type="entry name" value="Metal_Hydrolase"/>
</dbReference>
<organism evidence="2 3">
    <name type="scientific">Pigmentiphaga soli</name>
    <dbReference type="NCBI Taxonomy" id="1007095"/>
    <lineage>
        <taxon>Bacteria</taxon>
        <taxon>Pseudomonadati</taxon>
        <taxon>Pseudomonadota</taxon>
        <taxon>Betaproteobacteria</taxon>
        <taxon>Burkholderiales</taxon>
        <taxon>Alcaligenaceae</taxon>
        <taxon>Pigmentiphaga</taxon>
    </lineage>
</organism>
<reference evidence="3" key="1">
    <citation type="journal article" date="2019" name="Int. J. Syst. Evol. Microbiol.">
        <title>The Global Catalogue of Microorganisms (GCM) 10K type strain sequencing project: providing services to taxonomists for standard genome sequencing and annotation.</title>
        <authorList>
            <consortium name="The Broad Institute Genomics Platform"/>
            <consortium name="The Broad Institute Genome Sequencing Center for Infectious Disease"/>
            <person name="Wu L."/>
            <person name="Ma J."/>
        </authorList>
    </citation>
    <scope>NUCLEOTIDE SEQUENCE [LARGE SCALE GENOMIC DNA]</scope>
    <source>
        <strain evidence="3">JCM 17666</strain>
    </source>
</reference>
<dbReference type="Pfam" id="PF04909">
    <property type="entry name" value="Amidohydro_2"/>
    <property type="match status" value="1"/>
</dbReference>
<dbReference type="RefSeq" id="WP_345252413.1">
    <property type="nucleotide sequence ID" value="NZ_BAABFO010000042.1"/>
</dbReference>
<dbReference type="PANTHER" id="PTHR35563:SF2">
    <property type="entry name" value="BARREL METAL-DEPENDENT HYDROLASE, PUTATIVE (AFU_ORTHOLOGUE AFUA_1G16240)-RELATED"/>
    <property type="match status" value="1"/>
</dbReference>
<comment type="caution">
    <text evidence="2">The sequence shown here is derived from an EMBL/GenBank/DDBJ whole genome shotgun (WGS) entry which is preliminary data.</text>
</comment>
<dbReference type="Gene3D" id="3.20.20.140">
    <property type="entry name" value="Metal-dependent hydrolases"/>
    <property type="match status" value="1"/>
</dbReference>
<dbReference type="EMBL" id="BAABFO010000042">
    <property type="protein sequence ID" value="GAA4343951.1"/>
    <property type="molecule type" value="Genomic_DNA"/>
</dbReference>
<proteinExistence type="predicted"/>
<dbReference type="Proteomes" id="UP001501671">
    <property type="component" value="Unassembled WGS sequence"/>
</dbReference>
<protein>
    <submittedName>
        <fullName evidence="2">Amidohydrolase family protein</fullName>
    </submittedName>
</protein>
<gene>
    <name evidence="2" type="ORF">GCM10023144_47250</name>
</gene>
<sequence length="289" mass="31417">MPDCAPPLARVTPPAGPLPADACDSHFHVFGPASRFPYADDRPYTPPDAPFERLRELHRQLGFRRGVIVQPACHGYDMAATLDALRRGAGQYRAVALLAPGTGEDTIAGLDRSGVRGVRFNFTAHLAGGGWDALANIVPRIAPFGWHVCIHADPAALVALLPRLETLPVPFVIDHMGRAEAAEGTGGAAFRALLALRGHPGAWIKISGLDRVSSHGRRPFGDAEPLAAALLDSMPERLLWGTDWPHPNVRGDMPDDGELLNTFLRLCPDPALRRRILVENPDRLYRFEP</sequence>
<dbReference type="SUPFAM" id="SSF51556">
    <property type="entry name" value="Metallo-dependent hydrolases"/>
    <property type="match status" value="1"/>
</dbReference>
<name>A0ABP8HSX1_9BURK</name>
<dbReference type="PANTHER" id="PTHR35563">
    <property type="entry name" value="BARREL METAL-DEPENDENT HYDROLASE, PUTATIVE (AFU_ORTHOLOGUE AFUA_1G16240)-RELATED"/>
    <property type="match status" value="1"/>
</dbReference>
<feature type="domain" description="Amidohydrolase-related" evidence="1">
    <location>
        <begin position="23"/>
        <end position="287"/>
    </location>
</feature>
<evidence type="ECO:0000259" key="1">
    <source>
        <dbReference type="Pfam" id="PF04909"/>
    </source>
</evidence>
<dbReference type="InterPro" id="IPR052358">
    <property type="entry name" value="Aro_Compnd_Degr_Hydrolases"/>
</dbReference>
<accession>A0ABP8HSX1</accession>